<reference evidence="1 2" key="1">
    <citation type="submission" date="2011-01" db="EMBL/GenBank/DDBJ databases">
        <authorList>
            <person name="Durkin A.S."/>
            <person name="Madupu R."/>
            <person name="Torralba M."/>
            <person name="Gillis M."/>
            <person name="Methe B."/>
            <person name="Sutton G."/>
            <person name="Nelson K.E."/>
        </authorList>
    </citation>
    <scope>NUCLEOTIDE SEQUENCE [LARGE SCALE GENOMIC DNA]</scope>
    <source>
        <strain evidence="1 2">ACS-065-V-Col13</strain>
    </source>
</reference>
<dbReference type="PATRIC" id="fig|879305.3.peg.285"/>
<gene>
    <name evidence="1" type="ORF">HMPREF9290_1614</name>
</gene>
<dbReference type="EMBL" id="AEXM01000010">
    <property type="protein sequence ID" value="EGC82693.1"/>
    <property type="molecule type" value="Genomic_DNA"/>
</dbReference>
<dbReference type="Proteomes" id="UP000005286">
    <property type="component" value="Unassembled WGS sequence"/>
</dbReference>
<comment type="caution">
    <text evidence="1">The sequence shown here is derived from an EMBL/GenBank/DDBJ whole genome shotgun (WGS) entry which is preliminary data.</text>
</comment>
<sequence length="73" mass="8305">MTKTRIKMQFKDETGSTRIISIDRPREDITDTDVKNAMEEILAAKALSTKNGLLVEKVKAFKETVEQTDYKIA</sequence>
<keyword evidence="2" id="KW-1185">Reference proteome</keyword>
<organism evidence="1 2">
    <name type="scientific">Anaerococcus prevotii ACS-065-V-Col13</name>
    <dbReference type="NCBI Taxonomy" id="879305"/>
    <lineage>
        <taxon>Bacteria</taxon>
        <taxon>Bacillati</taxon>
        <taxon>Bacillota</taxon>
        <taxon>Tissierellia</taxon>
        <taxon>Tissierellales</taxon>
        <taxon>Peptoniphilaceae</taxon>
        <taxon>Anaerococcus</taxon>
    </lineage>
</organism>
<dbReference type="Pfam" id="PF11148">
    <property type="entry name" value="DUF2922"/>
    <property type="match status" value="1"/>
</dbReference>
<dbReference type="STRING" id="879305.HMPREF9290_1614"/>
<evidence type="ECO:0000313" key="1">
    <source>
        <dbReference type="EMBL" id="EGC82693.1"/>
    </source>
</evidence>
<proteinExistence type="predicted"/>
<evidence type="ECO:0008006" key="3">
    <source>
        <dbReference type="Google" id="ProtNLM"/>
    </source>
</evidence>
<dbReference type="InterPro" id="IPR021321">
    <property type="entry name" value="DUF2922"/>
</dbReference>
<dbReference type="AlphaFoldDB" id="F0GU04"/>
<dbReference type="RefSeq" id="WP_004834093.1">
    <property type="nucleotide sequence ID" value="NZ_AEXM01000010.1"/>
</dbReference>
<evidence type="ECO:0000313" key="2">
    <source>
        <dbReference type="Proteomes" id="UP000005286"/>
    </source>
</evidence>
<protein>
    <recommendedName>
        <fullName evidence="3">DUF2922 domain-containing protein</fullName>
    </recommendedName>
</protein>
<accession>F0GU04</accession>
<name>F0GU04_9FIRM</name>